<comment type="function">
    <text evidence="1 10">Controls the rotational direction of flagella during chemotaxis.</text>
</comment>
<sequence>MKRMLPWMITLLLALTLIALVVIMITNSGGKPQAGQAQQGNVHIARLSADEIVEMTSIMSDIKTNLADRDYVALTGFAFQLDNKKTKEQFDKIKDLRIKPLILRTLADMKPEELQGMKGQDQLCAKLLDLINKQLPEGKVIQVDLTDFIMTRI</sequence>
<organism evidence="11 12">
    <name type="scientific">Paenibacillus profundus</name>
    <dbReference type="NCBI Taxonomy" id="1173085"/>
    <lineage>
        <taxon>Bacteria</taxon>
        <taxon>Bacillati</taxon>
        <taxon>Bacillota</taxon>
        <taxon>Bacilli</taxon>
        <taxon>Bacillales</taxon>
        <taxon>Paenibacillaceae</taxon>
        <taxon>Paenibacillus</taxon>
    </lineage>
</organism>
<keyword evidence="6" id="KW-0812">Transmembrane</keyword>
<proteinExistence type="inferred from homology"/>
<evidence type="ECO:0000256" key="8">
    <source>
        <dbReference type="ARBA" id="ARBA00022989"/>
    </source>
</evidence>
<comment type="subcellular location">
    <subcellularLocation>
        <location evidence="2">Cell membrane</location>
        <topology evidence="2">Single-pass membrane protein</topology>
    </subcellularLocation>
</comment>
<evidence type="ECO:0000256" key="7">
    <source>
        <dbReference type="ARBA" id="ARBA00022779"/>
    </source>
</evidence>
<keyword evidence="12" id="KW-1185">Reference proteome</keyword>
<gene>
    <name evidence="11" type="ORF">LQV63_01855</name>
</gene>
<dbReference type="InterPro" id="IPR005503">
    <property type="entry name" value="FliL"/>
</dbReference>
<reference evidence="11 12" key="1">
    <citation type="submission" date="2021-11" db="EMBL/GenBank/DDBJ databases">
        <title>Draft genome sequence of Paenibacillus profundus YoMME, a new Gram-positive bacteria with exoelectrogenic properties.</title>
        <authorList>
            <person name="Hubenova Y."/>
            <person name="Hubenova E."/>
            <person name="Manasiev Y."/>
            <person name="Peykov S."/>
            <person name="Mitov M."/>
        </authorList>
    </citation>
    <scope>NUCLEOTIDE SEQUENCE [LARGE SCALE GENOMIC DNA]</scope>
    <source>
        <strain evidence="11 12">YoMME</strain>
    </source>
</reference>
<comment type="similarity">
    <text evidence="3 10">Belongs to the FliL family.</text>
</comment>
<keyword evidence="8" id="KW-1133">Transmembrane helix</keyword>
<evidence type="ECO:0000256" key="6">
    <source>
        <dbReference type="ARBA" id="ARBA00022692"/>
    </source>
</evidence>
<accession>A0ABS8Y8I4</accession>
<evidence type="ECO:0000256" key="2">
    <source>
        <dbReference type="ARBA" id="ARBA00004162"/>
    </source>
</evidence>
<evidence type="ECO:0000256" key="9">
    <source>
        <dbReference type="ARBA" id="ARBA00023136"/>
    </source>
</evidence>
<evidence type="ECO:0000256" key="3">
    <source>
        <dbReference type="ARBA" id="ARBA00008281"/>
    </source>
</evidence>
<protein>
    <recommendedName>
        <fullName evidence="10">Flagellar protein FliL</fullName>
    </recommendedName>
</protein>
<dbReference type="RefSeq" id="WP_233695445.1">
    <property type="nucleotide sequence ID" value="NZ_JAJNBZ010000001.1"/>
</dbReference>
<comment type="caution">
    <text evidence="11">The sequence shown here is derived from an EMBL/GenBank/DDBJ whole genome shotgun (WGS) entry which is preliminary data.</text>
</comment>
<keyword evidence="4 10" id="KW-1003">Cell membrane</keyword>
<name>A0ABS8Y8I4_9BACL</name>
<evidence type="ECO:0000313" key="11">
    <source>
        <dbReference type="EMBL" id="MCE5168063.1"/>
    </source>
</evidence>
<keyword evidence="11" id="KW-0282">Flagellum</keyword>
<keyword evidence="7 10" id="KW-0283">Flagellar rotation</keyword>
<evidence type="ECO:0000256" key="1">
    <source>
        <dbReference type="ARBA" id="ARBA00002254"/>
    </source>
</evidence>
<dbReference type="Proteomes" id="UP001199916">
    <property type="component" value="Unassembled WGS sequence"/>
</dbReference>
<keyword evidence="9 10" id="KW-0472">Membrane</keyword>
<keyword evidence="11" id="KW-0969">Cilium</keyword>
<keyword evidence="5 10" id="KW-0145">Chemotaxis</keyword>
<evidence type="ECO:0000256" key="4">
    <source>
        <dbReference type="ARBA" id="ARBA00022475"/>
    </source>
</evidence>
<evidence type="ECO:0000313" key="12">
    <source>
        <dbReference type="Proteomes" id="UP001199916"/>
    </source>
</evidence>
<evidence type="ECO:0000256" key="5">
    <source>
        <dbReference type="ARBA" id="ARBA00022500"/>
    </source>
</evidence>
<dbReference type="Pfam" id="PF03748">
    <property type="entry name" value="FliL"/>
    <property type="match status" value="1"/>
</dbReference>
<dbReference type="EMBL" id="JAJNBZ010000001">
    <property type="protein sequence ID" value="MCE5168063.1"/>
    <property type="molecule type" value="Genomic_DNA"/>
</dbReference>
<keyword evidence="11" id="KW-0966">Cell projection</keyword>
<evidence type="ECO:0000256" key="10">
    <source>
        <dbReference type="RuleBase" id="RU364125"/>
    </source>
</evidence>